<evidence type="ECO:0000313" key="3">
    <source>
        <dbReference type="Proteomes" id="UP001500902"/>
    </source>
</evidence>
<feature type="region of interest" description="Disordered" evidence="1">
    <location>
        <begin position="49"/>
        <end position="80"/>
    </location>
</feature>
<dbReference type="EMBL" id="BAAAZP010000034">
    <property type="protein sequence ID" value="GAA3657735.1"/>
    <property type="molecule type" value="Genomic_DNA"/>
</dbReference>
<reference evidence="3" key="1">
    <citation type="journal article" date="2019" name="Int. J. Syst. Evol. Microbiol.">
        <title>The Global Catalogue of Microorganisms (GCM) 10K type strain sequencing project: providing services to taxonomists for standard genome sequencing and annotation.</title>
        <authorList>
            <consortium name="The Broad Institute Genomics Platform"/>
            <consortium name="The Broad Institute Genome Sequencing Center for Infectious Disease"/>
            <person name="Wu L."/>
            <person name="Ma J."/>
        </authorList>
    </citation>
    <scope>NUCLEOTIDE SEQUENCE [LARGE SCALE GENOMIC DNA]</scope>
    <source>
        <strain evidence="3">JCM 16904</strain>
    </source>
</reference>
<organism evidence="2 3">
    <name type="scientific">Nonomuraea antimicrobica</name>
    <dbReference type="NCBI Taxonomy" id="561173"/>
    <lineage>
        <taxon>Bacteria</taxon>
        <taxon>Bacillati</taxon>
        <taxon>Actinomycetota</taxon>
        <taxon>Actinomycetes</taxon>
        <taxon>Streptosporangiales</taxon>
        <taxon>Streptosporangiaceae</taxon>
        <taxon>Nonomuraea</taxon>
    </lineage>
</organism>
<feature type="compositionally biased region" description="Basic and acidic residues" evidence="1">
    <location>
        <begin position="69"/>
        <end position="80"/>
    </location>
</feature>
<protein>
    <submittedName>
        <fullName evidence="2">Uncharacterized protein</fullName>
    </submittedName>
</protein>
<proteinExistence type="predicted"/>
<dbReference type="Proteomes" id="UP001500902">
    <property type="component" value="Unassembled WGS sequence"/>
</dbReference>
<sequence>MASAVPMNLPRAAAWVRRGADASAALTNGLVGRRKVASIPTNVRALRSEDECTGHLPPEAGTRFRKFRPGSDRTDDGIDM</sequence>
<name>A0ABP7BFQ9_9ACTN</name>
<evidence type="ECO:0000313" key="2">
    <source>
        <dbReference type="EMBL" id="GAA3657735.1"/>
    </source>
</evidence>
<gene>
    <name evidence="2" type="ORF">GCM10022224_021200</name>
</gene>
<accession>A0ABP7BFQ9</accession>
<keyword evidence="3" id="KW-1185">Reference proteome</keyword>
<evidence type="ECO:0000256" key="1">
    <source>
        <dbReference type="SAM" id="MobiDB-lite"/>
    </source>
</evidence>
<comment type="caution">
    <text evidence="2">The sequence shown here is derived from an EMBL/GenBank/DDBJ whole genome shotgun (WGS) entry which is preliminary data.</text>
</comment>